<evidence type="ECO:0000256" key="2">
    <source>
        <dbReference type="ARBA" id="ARBA00023315"/>
    </source>
</evidence>
<keyword evidence="5" id="KW-1185">Reference proteome</keyword>
<gene>
    <name evidence="4" type="ORF">OIN59_20535</name>
</gene>
<dbReference type="EMBL" id="JAPCKI010000016">
    <property type="protein sequence ID" value="MDD2179833.1"/>
    <property type="molecule type" value="Genomic_DNA"/>
</dbReference>
<dbReference type="Proteomes" id="UP001148932">
    <property type="component" value="Unassembled WGS sequence"/>
</dbReference>
<evidence type="ECO:0000313" key="5">
    <source>
        <dbReference type="Proteomes" id="UP001148932"/>
    </source>
</evidence>
<evidence type="ECO:0000313" key="4">
    <source>
        <dbReference type="EMBL" id="MDD2179833.1"/>
    </source>
</evidence>
<keyword evidence="2" id="KW-0012">Acyltransferase</keyword>
<dbReference type="Gene3D" id="3.90.70.10">
    <property type="entry name" value="Cysteine proteinases"/>
    <property type="match status" value="1"/>
</dbReference>
<proteinExistence type="predicted"/>
<comment type="caution">
    <text evidence="4">The sequence shown here is derived from an EMBL/GenBank/DDBJ whole genome shotgun (WGS) entry which is preliminary data.</text>
</comment>
<feature type="domain" description="N-acetyltransferase" evidence="3">
    <location>
        <begin position="7"/>
        <end position="156"/>
    </location>
</feature>
<accession>A0ABT5S1K6</accession>
<evidence type="ECO:0000259" key="3">
    <source>
        <dbReference type="PROSITE" id="PS51186"/>
    </source>
</evidence>
<dbReference type="PANTHER" id="PTHR43877">
    <property type="entry name" value="AMINOALKYLPHOSPHONATE N-ACETYLTRANSFERASE-RELATED-RELATED"/>
    <property type="match status" value="1"/>
</dbReference>
<reference evidence="4" key="1">
    <citation type="submission" date="2022-10" db="EMBL/GenBank/DDBJ databases">
        <title>Description of microaerobic benzene degrading bacteria.</title>
        <authorList>
            <person name="Bedics A."/>
            <person name="Tancsics A."/>
            <person name="Banerjee S."/>
        </authorList>
    </citation>
    <scope>NUCLEOTIDE SEQUENCE</scope>
    <source>
        <strain evidence="4">D2M1</strain>
    </source>
</reference>
<dbReference type="InterPro" id="IPR021770">
    <property type="entry name" value="DUF3335"/>
</dbReference>
<evidence type="ECO:0000256" key="1">
    <source>
        <dbReference type="ARBA" id="ARBA00022679"/>
    </source>
</evidence>
<dbReference type="PANTHER" id="PTHR43877:SF2">
    <property type="entry name" value="AMINOALKYLPHOSPHONATE N-ACETYLTRANSFERASE-RELATED"/>
    <property type="match status" value="1"/>
</dbReference>
<dbReference type="RefSeq" id="WP_274113341.1">
    <property type="nucleotide sequence ID" value="NZ_JAPCKI010000016.1"/>
</dbReference>
<dbReference type="Pfam" id="PF00583">
    <property type="entry name" value="Acetyltransf_1"/>
    <property type="match status" value="1"/>
</dbReference>
<dbReference type="Gene3D" id="3.40.630.30">
    <property type="match status" value="1"/>
</dbReference>
<organism evidence="4 5">
    <name type="scientific">Acidovorax benzenivorans</name>
    <dbReference type="NCBI Taxonomy" id="2987520"/>
    <lineage>
        <taxon>Bacteria</taxon>
        <taxon>Pseudomonadati</taxon>
        <taxon>Pseudomonadota</taxon>
        <taxon>Betaproteobacteria</taxon>
        <taxon>Burkholderiales</taxon>
        <taxon>Comamonadaceae</taxon>
        <taxon>Acidovorax</taxon>
    </lineage>
</organism>
<protein>
    <submittedName>
        <fullName evidence="4">Peptidase C39 family protein</fullName>
    </submittedName>
</protein>
<sequence>MKRQPSMDVRGVALAGPADLPALEQLENAAFSSDRISRRSWGRLLLSPSVRVLVFRSGNALDGACVVLRREGSSVARLYSIAVAPSVRRAGVASRLLAAAIQGARDAGCAVLRLESRAGNLAAHRLFARHGFVHTVCKPAYYDDGEEALCFQKDLFDGALAQAAASHQVRHYAQTLDFTCGPCALLMAMSAMDPAMPVNQAAEIRLWREATTVFMAAGHGGCGPFGLAHAALAHGFEVSVYAAAGASLFMDSVRDPRKKDVIQLVENDFRAALEARQVPIHARPVSPDSVIEQLRAGRLPIVLISLWRLHRQKTPHWVVITGFDGAVFRLLDPMVRSGDPDGGVSISWSEFKKVARYGRRGRTAAVVLSGKK</sequence>
<dbReference type="InterPro" id="IPR050832">
    <property type="entry name" value="Bact_Acetyltransf"/>
</dbReference>
<dbReference type="InterPro" id="IPR000182">
    <property type="entry name" value="GNAT_dom"/>
</dbReference>
<dbReference type="CDD" id="cd04301">
    <property type="entry name" value="NAT_SF"/>
    <property type="match status" value="1"/>
</dbReference>
<name>A0ABT5S1K6_9BURK</name>
<dbReference type="InterPro" id="IPR016181">
    <property type="entry name" value="Acyl_CoA_acyltransferase"/>
</dbReference>
<keyword evidence="1" id="KW-0808">Transferase</keyword>
<dbReference type="Pfam" id="PF11814">
    <property type="entry name" value="DUF3335"/>
    <property type="match status" value="1"/>
</dbReference>
<dbReference type="SUPFAM" id="SSF55729">
    <property type="entry name" value="Acyl-CoA N-acyltransferases (Nat)"/>
    <property type="match status" value="1"/>
</dbReference>
<dbReference type="PROSITE" id="PS51186">
    <property type="entry name" value="GNAT"/>
    <property type="match status" value="1"/>
</dbReference>